<evidence type="ECO:0000313" key="4">
    <source>
        <dbReference type="EMBL" id="PWA76819.1"/>
    </source>
</evidence>
<dbReference type="Pfam" id="PF00036">
    <property type="entry name" value="EF-hand_1"/>
    <property type="match status" value="1"/>
</dbReference>
<dbReference type="STRING" id="35608.A0A2U1NTH0"/>
<dbReference type="SMART" id="SM00054">
    <property type="entry name" value="EFh"/>
    <property type="match status" value="1"/>
</dbReference>
<dbReference type="InterPro" id="IPR018247">
    <property type="entry name" value="EF_Hand_1_Ca_BS"/>
</dbReference>
<feature type="region of interest" description="Disordered" evidence="2">
    <location>
        <begin position="42"/>
        <end position="64"/>
    </location>
</feature>
<reference evidence="4 5" key="1">
    <citation type="journal article" date="2018" name="Mol. Plant">
        <title>The genome of Artemisia annua provides insight into the evolution of Asteraceae family and artemisinin biosynthesis.</title>
        <authorList>
            <person name="Shen Q."/>
            <person name="Zhang L."/>
            <person name="Liao Z."/>
            <person name="Wang S."/>
            <person name="Yan T."/>
            <person name="Shi P."/>
            <person name="Liu M."/>
            <person name="Fu X."/>
            <person name="Pan Q."/>
            <person name="Wang Y."/>
            <person name="Lv Z."/>
            <person name="Lu X."/>
            <person name="Zhang F."/>
            <person name="Jiang W."/>
            <person name="Ma Y."/>
            <person name="Chen M."/>
            <person name="Hao X."/>
            <person name="Li L."/>
            <person name="Tang Y."/>
            <person name="Lv G."/>
            <person name="Zhou Y."/>
            <person name="Sun X."/>
            <person name="Brodelius P.E."/>
            <person name="Rose J.K.C."/>
            <person name="Tang K."/>
        </authorList>
    </citation>
    <scope>NUCLEOTIDE SEQUENCE [LARGE SCALE GENOMIC DNA]</scope>
    <source>
        <strain evidence="5">cv. Huhao1</strain>
        <tissue evidence="4">Leaf</tissue>
    </source>
</reference>
<dbReference type="PROSITE" id="PS00018">
    <property type="entry name" value="EF_HAND_1"/>
    <property type="match status" value="1"/>
</dbReference>
<dbReference type="Proteomes" id="UP000245207">
    <property type="component" value="Unassembled WGS sequence"/>
</dbReference>
<protein>
    <submittedName>
        <fullName evidence="4">Calcium-binding EF-hand</fullName>
    </submittedName>
</protein>
<dbReference type="GO" id="GO:0005509">
    <property type="term" value="F:calcium ion binding"/>
    <property type="evidence" value="ECO:0007669"/>
    <property type="project" value="InterPro"/>
</dbReference>
<keyword evidence="5" id="KW-1185">Reference proteome</keyword>
<dbReference type="CDD" id="cd00051">
    <property type="entry name" value="EFh"/>
    <property type="match status" value="1"/>
</dbReference>
<keyword evidence="1" id="KW-0106">Calcium</keyword>
<accession>A0A2U1NTH0</accession>
<dbReference type="AlphaFoldDB" id="A0A2U1NTH0"/>
<dbReference type="PROSITE" id="PS50222">
    <property type="entry name" value="EF_HAND_2"/>
    <property type="match status" value="1"/>
</dbReference>
<evidence type="ECO:0000256" key="1">
    <source>
        <dbReference type="ARBA" id="ARBA00022837"/>
    </source>
</evidence>
<feature type="domain" description="EF-hand" evidence="3">
    <location>
        <begin position="11"/>
        <end position="46"/>
    </location>
</feature>
<comment type="caution">
    <text evidence="4">The sequence shown here is derived from an EMBL/GenBank/DDBJ whole genome shotgun (WGS) entry which is preliminary data.</text>
</comment>
<organism evidence="4 5">
    <name type="scientific">Artemisia annua</name>
    <name type="common">Sweet wormwood</name>
    <dbReference type="NCBI Taxonomy" id="35608"/>
    <lineage>
        <taxon>Eukaryota</taxon>
        <taxon>Viridiplantae</taxon>
        <taxon>Streptophyta</taxon>
        <taxon>Embryophyta</taxon>
        <taxon>Tracheophyta</taxon>
        <taxon>Spermatophyta</taxon>
        <taxon>Magnoliopsida</taxon>
        <taxon>eudicotyledons</taxon>
        <taxon>Gunneridae</taxon>
        <taxon>Pentapetalae</taxon>
        <taxon>asterids</taxon>
        <taxon>campanulids</taxon>
        <taxon>Asterales</taxon>
        <taxon>Asteraceae</taxon>
        <taxon>Asteroideae</taxon>
        <taxon>Anthemideae</taxon>
        <taxon>Artemisiinae</taxon>
        <taxon>Artemisia</taxon>
    </lineage>
</organism>
<gene>
    <name evidence="4" type="ORF">CTI12_AA229360</name>
</gene>
<dbReference type="SUPFAM" id="SSF47473">
    <property type="entry name" value="EF-hand"/>
    <property type="match status" value="1"/>
</dbReference>
<dbReference type="InterPro" id="IPR002048">
    <property type="entry name" value="EF_hand_dom"/>
</dbReference>
<dbReference type="OrthoDB" id="40902at2759"/>
<evidence type="ECO:0000259" key="3">
    <source>
        <dbReference type="PROSITE" id="PS50222"/>
    </source>
</evidence>
<dbReference type="Gene3D" id="1.10.238.10">
    <property type="entry name" value="EF-hand"/>
    <property type="match status" value="1"/>
</dbReference>
<dbReference type="EMBL" id="PKPP01002217">
    <property type="protein sequence ID" value="PWA76819.1"/>
    <property type="molecule type" value="Genomic_DNA"/>
</dbReference>
<dbReference type="InterPro" id="IPR011992">
    <property type="entry name" value="EF-hand-dom_pair"/>
</dbReference>
<evidence type="ECO:0000313" key="5">
    <source>
        <dbReference type="Proteomes" id="UP000245207"/>
    </source>
</evidence>
<name>A0A2U1NTH0_ARTAN</name>
<sequence length="64" mass="7504">MEQAIREYGMNDEREIKEIVSEIDTDNDGRINYDEFVAMMKKGNKATNDNPTRRRRDSFVPGVH</sequence>
<proteinExistence type="predicted"/>
<evidence type="ECO:0000256" key="2">
    <source>
        <dbReference type="SAM" id="MobiDB-lite"/>
    </source>
</evidence>